<dbReference type="Pfam" id="PF00651">
    <property type="entry name" value="BTB"/>
    <property type="match status" value="1"/>
</dbReference>
<feature type="domain" description="BTB" evidence="1">
    <location>
        <begin position="11"/>
        <end position="103"/>
    </location>
</feature>
<protein>
    <recommendedName>
        <fullName evidence="1">BTB domain-containing protein</fullName>
    </recommendedName>
</protein>
<dbReference type="EMBL" id="JAJVCZ030000007">
    <property type="protein sequence ID" value="KAL0258101.1"/>
    <property type="molecule type" value="Genomic_DNA"/>
</dbReference>
<dbReference type="PANTHER" id="PTHR47843:SF5">
    <property type="entry name" value="BTB_POZ DOMAIN PROTEIN"/>
    <property type="match status" value="1"/>
</dbReference>
<gene>
    <name evidence="2" type="ORF">SLS55_007273</name>
</gene>
<organism evidence="2 3">
    <name type="scientific">Diplodia seriata</name>
    <dbReference type="NCBI Taxonomy" id="420778"/>
    <lineage>
        <taxon>Eukaryota</taxon>
        <taxon>Fungi</taxon>
        <taxon>Dikarya</taxon>
        <taxon>Ascomycota</taxon>
        <taxon>Pezizomycotina</taxon>
        <taxon>Dothideomycetes</taxon>
        <taxon>Dothideomycetes incertae sedis</taxon>
        <taxon>Botryosphaeriales</taxon>
        <taxon>Botryosphaeriaceae</taxon>
        <taxon>Diplodia</taxon>
    </lineage>
</organism>
<sequence length="446" mass="50887">MAGSSTSLKNSDVTIKLSDGTELQCHRNIVCSQCSFFAKALEPGRFKVRHSFWIATPAASRYADEWTTLQESYTGVVKLPNDPPEAVTALIEFLYTSTYTISKNLDRADQVLFHAEVYEVAKIYGLDDLWEYAESALFVALTWKRPDHFVECIPVLPDLARILSEHDPDKKTLVHKELVTLTIEQTEAHLRWNHQAWDALNDVPEFMERIAGGCKDKWEYRGCSSAGIWLDRWGGENTVGVAIRALSINGNRNRFSDMEVHLRDGSIVKCHRVIMCGRCGFFENTMQGSWKENSTRVVEMFNESPDAVNALIDFLYTAGYEFDKEKDVPDLILFHLDVLVVAATYLVNDLVELAGHHIVELFRSKPELAFKVLPEVGKVFTEHPFDYNLGWSGVDNTILYLVIDQRHLLIEQETWDAMMKESLEFMQRLKGVFSEEWIPLVYATAA</sequence>
<name>A0ABR3CBS3_9PEZI</name>
<proteinExistence type="predicted"/>
<dbReference type="RefSeq" id="XP_066631130.1">
    <property type="nucleotide sequence ID" value="XM_066778693.1"/>
</dbReference>
<feature type="domain" description="BTB" evidence="1">
    <location>
        <begin position="256"/>
        <end position="324"/>
    </location>
</feature>
<dbReference type="InterPro" id="IPR000210">
    <property type="entry name" value="BTB/POZ_dom"/>
</dbReference>
<reference evidence="2 3" key="1">
    <citation type="submission" date="2024-02" db="EMBL/GenBank/DDBJ databases">
        <title>De novo assembly and annotation of 12 fungi associated with fruit tree decline syndrome in Ontario, Canada.</title>
        <authorList>
            <person name="Sulman M."/>
            <person name="Ellouze W."/>
            <person name="Ilyukhin E."/>
        </authorList>
    </citation>
    <scope>NUCLEOTIDE SEQUENCE [LARGE SCALE GENOMIC DNA]</scope>
    <source>
        <strain evidence="2 3">FDS-637</strain>
    </source>
</reference>
<dbReference type="InterPro" id="IPR011333">
    <property type="entry name" value="SKP1/BTB/POZ_sf"/>
</dbReference>
<comment type="caution">
    <text evidence="2">The sequence shown here is derived from an EMBL/GenBank/DDBJ whole genome shotgun (WGS) entry which is preliminary data.</text>
</comment>
<evidence type="ECO:0000313" key="2">
    <source>
        <dbReference type="EMBL" id="KAL0258101.1"/>
    </source>
</evidence>
<dbReference type="PROSITE" id="PS50097">
    <property type="entry name" value="BTB"/>
    <property type="match status" value="2"/>
</dbReference>
<accession>A0ABR3CBS3</accession>
<keyword evidence="3" id="KW-1185">Reference proteome</keyword>
<dbReference type="CDD" id="cd18186">
    <property type="entry name" value="BTB_POZ_ZBTB_KLHL-like"/>
    <property type="match status" value="2"/>
</dbReference>
<dbReference type="PANTHER" id="PTHR47843">
    <property type="entry name" value="BTB DOMAIN-CONTAINING PROTEIN-RELATED"/>
    <property type="match status" value="1"/>
</dbReference>
<dbReference type="Proteomes" id="UP001430584">
    <property type="component" value="Unassembled WGS sequence"/>
</dbReference>
<dbReference type="SUPFAM" id="SSF54695">
    <property type="entry name" value="POZ domain"/>
    <property type="match status" value="2"/>
</dbReference>
<evidence type="ECO:0000313" key="3">
    <source>
        <dbReference type="Proteomes" id="UP001430584"/>
    </source>
</evidence>
<dbReference type="GeneID" id="92011358"/>
<evidence type="ECO:0000259" key="1">
    <source>
        <dbReference type="PROSITE" id="PS50097"/>
    </source>
</evidence>
<dbReference type="Gene3D" id="3.30.710.10">
    <property type="entry name" value="Potassium Channel Kv1.1, Chain A"/>
    <property type="match status" value="2"/>
</dbReference>
<dbReference type="SMART" id="SM00225">
    <property type="entry name" value="BTB"/>
    <property type="match status" value="2"/>
</dbReference>